<dbReference type="Gene3D" id="1.10.287.1060">
    <property type="entry name" value="ESAT-6-like"/>
    <property type="match status" value="1"/>
</dbReference>
<dbReference type="AlphaFoldDB" id="A0A923E7G4"/>
<sequence length="124" mass="13507">MAENIKLNKQAFDNAILKLISYKNNLTTTKDNFNKVNVNLKEKWLGDGGTAFILSANVLEARFLKMIQELQEEINDLVSAKVSMFGLDSDLANCIAEAILGSVAGAVTTASTVATHMKNELNSK</sequence>
<gene>
    <name evidence="1" type="ORF">HGG79_01810</name>
</gene>
<proteinExistence type="predicted"/>
<evidence type="ECO:0000313" key="1">
    <source>
        <dbReference type="EMBL" id="MBC2396516.1"/>
    </source>
</evidence>
<comment type="caution">
    <text evidence="1">The sequence shown here is derived from an EMBL/GenBank/DDBJ whole genome shotgun (WGS) entry which is preliminary data.</text>
</comment>
<reference evidence="1 2" key="1">
    <citation type="submission" date="2020-04" db="EMBL/GenBank/DDBJ databases">
        <title>Genomic insights into acetone-butanol-ethanol (ABE) fermentation by sequencing solventogenic clostridia strains.</title>
        <authorList>
            <person name="Brown S."/>
        </authorList>
    </citation>
    <scope>NUCLEOTIDE SEQUENCE [LARGE SCALE GENOMIC DNA]</scope>
    <source>
        <strain evidence="1 2">DJ011</strain>
    </source>
</reference>
<dbReference type="Proteomes" id="UP000563151">
    <property type="component" value="Unassembled WGS sequence"/>
</dbReference>
<name>A0A923E7G4_CLOTT</name>
<dbReference type="RefSeq" id="WP_035148455.1">
    <property type="nucleotide sequence ID" value="NZ_JAAZWO010000002.1"/>
</dbReference>
<keyword evidence="2" id="KW-1185">Reference proteome</keyword>
<evidence type="ECO:0000313" key="2">
    <source>
        <dbReference type="Proteomes" id="UP000563151"/>
    </source>
</evidence>
<accession>A0A923E7G4</accession>
<organism evidence="1 2">
    <name type="scientific">Clostridium tetanomorphum</name>
    <dbReference type="NCBI Taxonomy" id="1553"/>
    <lineage>
        <taxon>Bacteria</taxon>
        <taxon>Bacillati</taxon>
        <taxon>Bacillota</taxon>
        <taxon>Clostridia</taxon>
        <taxon>Eubacteriales</taxon>
        <taxon>Clostridiaceae</taxon>
        <taxon>Clostridium</taxon>
    </lineage>
</organism>
<dbReference type="SUPFAM" id="SSF140453">
    <property type="entry name" value="EsxAB dimer-like"/>
    <property type="match status" value="1"/>
</dbReference>
<protein>
    <submittedName>
        <fullName evidence="1">Uncharacterized protein</fullName>
    </submittedName>
</protein>
<dbReference type="EMBL" id="JAAZWO010000002">
    <property type="protein sequence ID" value="MBC2396516.1"/>
    <property type="molecule type" value="Genomic_DNA"/>
</dbReference>
<dbReference type="InterPro" id="IPR036689">
    <property type="entry name" value="ESAT-6-like_sf"/>
</dbReference>